<dbReference type="Proteomes" id="UP000325292">
    <property type="component" value="Chromosome"/>
</dbReference>
<comment type="subcellular location">
    <subcellularLocation>
        <location evidence="1">Cell membrane</location>
        <topology evidence="1">Multi-pass membrane protein</topology>
    </subcellularLocation>
</comment>
<dbReference type="PANTHER" id="PTHR42709:SF6">
    <property type="entry name" value="UNDECAPRENYL PHOSPHATE TRANSPORTER A"/>
    <property type="match status" value="1"/>
</dbReference>
<proteinExistence type="inferred from homology"/>
<reference evidence="9 10" key="1">
    <citation type="journal article" date="2019" name="Sci. Rep.">
        <title>Sulfobacillus thermotolerans: new insights into resistance and metabolic capacities of acidophilic chemolithotrophs.</title>
        <authorList>
            <person name="Panyushkina A.E."/>
            <person name="Babenko V.V."/>
            <person name="Nikitina A.S."/>
            <person name="Selezneva O.V."/>
            <person name="Tsaplina I.A."/>
            <person name="Letarova M.A."/>
            <person name="Kostryukova E.S."/>
            <person name="Letarov A.V."/>
        </authorList>
    </citation>
    <scope>NUCLEOTIDE SEQUENCE [LARGE SCALE GENOMIC DNA]</scope>
    <source>
        <strain evidence="9 10">Kr1</strain>
    </source>
</reference>
<evidence type="ECO:0000313" key="10">
    <source>
        <dbReference type="Proteomes" id="UP000325292"/>
    </source>
</evidence>
<evidence type="ECO:0000259" key="8">
    <source>
        <dbReference type="Pfam" id="PF09335"/>
    </source>
</evidence>
<sequence>MVALLHSVTHGILALGIMGVFIGMFLESAYIPVPSEIILPYAGYLVYLHRATLTEAMLAGLLGGLFGAVFAYWIARYGGRPLIEKYGRYVLIHQKQIERADHWFQRHGDGAVFFGRLLPGIRTYISLPAGVAEMPIGRFILFSLLGALPWTILFTYIGYILGNRWQNIGHLAQYFGAVVVVLFIAWIAMLWRNRAKTNH</sequence>
<keyword evidence="6 7" id="KW-0472">Membrane</keyword>
<evidence type="ECO:0000256" key="4">
    <source>
        <dbReference type="ARBA" id="ARBA00022692"/>
    </source>
</evidence>
<gene>
    <name evidence="9" type="ORF">BXT84_07295</name>
</gene>
<keyword evidence="10" id="KW-1185">Reference proteome</keyword>
<dbReference type="PANTHER" id="PTHR42709">
    <property type="entry name" value="ALKALINE PHOSPHATASE LIKE PROTEIN"/>
    <property type="match status" value="1"/>
</dbReference>
<feature type="transmembrane region" description="Helical" evidence="7">
    <location>
        <begin position="53"/>
        <end position="75"/>
    </location>
</feature>
<evidence type="ECO:0000256" key="1">
    <source>
        <dbReference type="ARBA" id="ARBA00004651"/>
    </source>
</evidence>
<name>A0ABM6RQV3_9FIRM</name>
<feature type="transmembrane region" description="Helical" evidence="7">
    <location>
        <begin position="139"/>
        <end position="159"/>
    </location>
</feature>
<accession>A0ABM6RQV3</accession>
<evidence type="ECO:0000313" key="9">
    <source>
        <dbReference type="EMBL" id="AUW93771.1"/>
    </source>
</evidence>
<dbReference type="Pfam" id="PF09335">
    <property type="entry name" value="VTT_dom"/>
    <property type="match status" value="1"/>
</dbReference>
<evidence type="ECO:0000256" key="2">
    <source>
        <dbReference type="ARBA" id="ARBA00010792"/>
    </source>
</evidence>
<dbReference type="InterPro" id="IPR051311">
    <property type="entry name" value="DedA_domain"/>
</dbReference>
<feature type="domain" description="VTT" evidence="8">
    <location>
        <begin position="33"/>
        <end position="159"/>
    </location>
</feature>
<organism evidence="9 10">
    <name type="scientific">Sulfobacillus thermotolerans</name>
    <dbReference type="NCBI Taxonomy" id="338644"/>
    <lineage>
        <taxon>Bacteria</taxon>
        <taxon>Bacillati</taxon>
        <taxon>Bacillota</taxon>
        <taxon>Clostridia</taxon>
        <taxon>Eubacteriales</taxon>
        <taxon>Clostridiales Family XVII. Incertae Sedis</taxon>
        <taxon>Sulfobacillus</taxon>
    </lineage>
</organism>
<feature type="transmembrane region" description="Helical" evidence="7">
    <location>
        <begin position="171"/>
        <end position="191"/>
    </location>
</feature>
<keyword evidence="3" id="KW-1003">Cell membrane</keyword>
<evidence type="ECO:0000256" key="3">
    <source>
        <dbReference type="ARBA" id="ARBA00022475"/>
    </source>
</evidence>
<comment type="similarity">
    <text evidence="2">Belongs to the DedA family.</text>
</comment>
<dbReference type="InterPro" id="IPR032816">
    <property type="entry name" value="VTT_dom"/>
</dbReference>
<feature type="transmembrane region" description="Helical" evidence="7">
    <location>
        <begin position="12"/>
        <end position="33"/>
    </location>
</feature>
<keyword evidence="4 7" id="KW-0812">Transmembrane</keyword>
<evidence type="ECO:0000256" key="7">
    <source>
        <dbReference type="SAM" id="Phobius"/>
    </source>
</evidence>
<dbReference type="EMBL" id="CP019454">
    <property type="protein sequence ID" value="AUW93771.1"/>
    <property type="molecule type" value="Genomic_DNA"/>
</dbReference>
<evidence type="ECO:0000256" key="6">
    <source>
        <dbReference type="ARBA" id="ARBA00023136"/>
    </source>
</evidence>
<evidence type="ECO:0000256" key="5">
    <source>
        <dbReference type="ARBA" id="ARBA00022989"/>
    </source>
</evidence>
<keyword evidence="5 7" id="KW-1133">Transmembrane helix</keyword>
<protein>
    <recommendedName>
        <fullName evidence="8">VTT domain-containing protein</fullName>
    </recommendedName>
</protein>